<evidence type="ECO:0000256" key="4">
    <source>
        <dbReference type="ARBA" id="ARBA00022737"/>
    </source>
</evidence>
<dbReference type="InterPro" id="IPR011990">
    <property type="entry name" value="TPR-like_helical_dom_sf"/>
</dbReference>
<dbReference type="Gene3D" id="1.25.40.10">
    <property type="entry name" value="Tetratricopeptide repeat domain"/>
    <property type="match status" value="3"/>
</dbReference>
<evidence type="ECO:0000313" key="9">
    <source>
        <dbReference type="Proteomes" id="UP000015104"/>
    </source>
</evidence>
<feature type="domain" description="U3 small nucleolar RNA-associated protein 6 N-terminal" evidence="6">
    <location>
        <begin position="9"/>
        <end position="75"/>
    </location>
</feature>
<accession>T1K6B3</accession>
<dbReference type="SUPFAM" id="SSF48452">
    <property type="entry name" value="TPR-like"/>
    <property type="match status" value="2"/>
</dbReference>
<dbReference type="STRING" id="32264.T1K6B3"/>
<evidence type="ECO:0008006" key="10">
    <source>
        <dbReference type="Google" id="ProtNLM"/>
    </source>
</evidence>
<gene>
    <name evidence="8" type="primary">107360758</name>
</gene>
<dbReference type="EMBL" id="CAEY01001578">
    <property type="status" value="NOT_ANNOTATED_CDS"/>
    <property type="molecule type" value="Genomic_DNA"/>
</dbReference>
<organism evidence="8 9">
    <name type="scientific">Tetranychus urticae</name>
    <name type="common">Two-spotted spider mite</name>
    <dbReference type="NCBI Taxonomy" id="32264"/>
    <lineage>
        <taxon>Eukaryota</taxon>
        <taxon>Metazoa</taxon>
        <taxon>Ecdysozoa</taxon>
        <taxon>Arthropoda</taxon>
        <taxon>Chelicerata</taxon>
        <taxon>Arachnida</taxon>
        <taxon>Acari</taxon>
        <taxon>Acariformes</taxon>
        <taxon>Trombidiformes</taxon>
        <taxon>Prostigmata</taxon>
        <taxon>Eleutherengona</taxon>
        <taxon>Raphignathae</taxon>
        <taxon>Tetranychoidea</taxon>
        <taxon>Tetranychidae</taxon>
        <taxon>Tetranychus</taxon>
    </lineage>
</organism>
<evidence type="ECO:0000259" key="6">
    <source>
        <dbReference type="Pfam" id="PF08640"/>
    </source>
</evidence>
<evidence type="ECO:0000259" key="7">
    <source>
        <dbReference type="Pfam" id="PF24892"/>
    </source>
</evidence>
<dbReference type="Pfam" id="PF24892">
    <property type="entry name" value="UTP6_C"/>
    <property type="match status" value="2"/>
</dbReference>
<dbReference type="GO" id="GO:0034388">
    <property type="term" value="C:Pwp2p-containing subcomplex of 90S preribosome"/>
    <property type="evidence" value="ECO:0007669"/>
    <property type="project" value="TreeGrafter"/>
</dbReference>
<evidence type="ECO:0000256" key="1">
    <source>
        <dbReference type="ARBA" id="ARBA00004604"/>
    </source>
</evidence>
<dbReference type="EnsemblMetazoa" id="tetur05g09270.1">
    <property type="protein sequence ID" value="tetur05g09270.1"/>
    <property type="gene ID" value="tetur05g09270"/>
</dbReference>
<dbReference type="KEGG" id="tut:107360758"/>
<evidence type="ECO:0000256" key="5">
    <source>
        <dbReference type="ARBA" id="ARBA00023242"/>
    </source>
</evidence>
<dbReference type="InterPro" id="IPR055347">
    <property type="entry name" value="UTP6_N"/>
</dbReference>
<dbReference type="OMA" id="CKQWNAK"/>
<dbReference type="GO" id="GO:0030515">
    <property type="term" value="F:snoRNA binding"/>
    <property type="evidence" value="ECO:0007669"/>
    <property type="project" value="InterPro"/>
</dbReference>
<protein>
    <recommendedName>
        <fullName evidence="10">U3 small nucleolar RNA-associated protein 6 homolog</fullName>
    </recommendedName>
</protein>
<dbReference type="OrthoDB" id="28112at2759"/>
<reference evidence="8" key="2">
    <citation type="submission" date="2015-06" db="UniProtKB">
        <authorList>
            <consortium name="EnsemblMetazoa"/>
        </authorList>
    </citation>
    <scope>IDENTIFICATION</scope>
</reference>
<keyword evidence="3" id="KW-0698">rRNA processing</keyword>
<dbReference type="GO" id="GO:0000462">
    <property type="term" value="P:maturation of SSU-rRNA from tricistronic rRNA transcript (SSU-rRNA, 5.8S rRNA, LSU-rRNA)"/>
    <property type="evidence" value="ECO:0007669"/>
    <property type="project" value="InterPro"/>
</dbReference>
<feature type="domain" description="U3 small nucleolar RNA-associated protein 6 homolog C-terminal" evidence="7">
    <location>
        <begin position="324"/>
        <end position="441"/>
    </location>
</feature>
<reference evidence="9" key="1">
    <citation type="submission" date="2011-08" db="EMBL/GenBank/DDBJ databases">
        <authorList>
            <person name="Rombauts S."/>
        </authorList>
    </citation>
    <scope>NUCLEOTIDE SEQUENCE</scope>
    <source>
        <strain evidence="9">London</strain>
    </source>
</reference>
<dbReference type="AlphaFoldDB" id="T1K6B3"/>
<dbReference type="InterPro" id="IPR003107">
    <property type="entry name" value="HAT"/>
</dbReference>
<dbReference type="InterPro" id="IPR056907">
    <property type="entry name" value="UTP6_C"/>
</dbReference>
<dbReference type="GO" id="GO:0032040">
    <property type="term" value="C:small-subunit processome"/>
    <property type="evidence" value="ECO:0007669"/>
    <property type="project" value="TreeGrafter"/>
</dbReference>
<dbReference type="PANTHER" id="PTHR23271:SF1">
    <property type="entry name" value="U3 SMALL NUCLEOLAR RNA-ASSOCIATED PROTEIN 6 HOMOLOG"/>
    <property type="match status" value="1"/>
</dbReference>
<dbReference type="HOGENOM" id="CLU_026025_2_0_1"/>
<dbReference type="Proteomes" id="UP000015104">
    <property type="component" value="Unassembled WGS sequence"/>
</dbReference>
<proteinExistence type="inferred from homology"/>
<evidence type="ECO:0000256" key="3">
    <source>
        <dbReference type="ARBA" id="ARBA00022552"/>
    </source>
</evidence>
<comment type="similarity">
    <text evidence="2">Belongs to the UTP6 family.</text>
</comment>
<feature type="domain" description="U3 small nucleolar RNA-associated protein 6 homolog C-terminal" evidence="7">
    <location>
        <begin position="457"/>
        <end position="626"/>
    </location>
</feature>
<comment type="subcellular location">
    <subcellularLocation>
        <location evidence="1">Nucleus</location>
        <location evidence="1">Nucleolus</location>
    </subcellularLocation>
</comment>
<sequence length="648" mass="76877">MAEVVQYHLEELLDVFVSVREVKLFSAEEVKKIVNDIRSFEYKIQKPSKTKHDYLKYIQYVQTLLDLMKKRKVKCINMLKYKEIEIRLINLVKKLFRKVVYSNQHDLVLWYTWINFCRKMGLREDISKVYVRMLQVHPDKEEVWIAAAKYQFEEMRMPTVARNLLQTSLQDNPDSIKLWEEYFRFELLHSDMVRKRQEILGQDLDSEKYQNISRVNFTLDESDAVVSGKIAVIVFKNSVPVLSKKLAAAKGFFDILDEFEPGLRTPVKVEMIKILEENFPDTEELYDIKAHCVMDQYYACRYKNLSEDDQESFAPEEKRIELAFNIYRKGITKVPTVKMWNLFISFNLRLLSKSAVGEDQEKLLDNLLLIFDECWRSELMSRHAFLEWILALQIKDNFAQMDNLMAKGCEKWSKYADIWYLRLKVLSTRVTSKEDVKHLFPLAFKSIDYKIDQDEDEDEEKIEQSGLIIRNMKKKTIDDVWNLFIEWSSKHLHPTEVIKRIEKYFSELLGGGSCLVTQRKISSLLKPELLRKSIELKKNGLELARNYYDKYKHHPPAVASFFKEMIQIERNQNPIDYKRIVNIYEDLISYFGENDHQIWLDYCKFTLENKKPTTVGTIHNRACKTLIASEVSRFVSSYCLLQNKNYNS</sequence>
<keyword evidence="4" id="KW-0677">Repeat</keyword>
<keyword evidence="9" id="KW-1185">Reference proteome</keyword>
<dbReference type="SMART" id="SM00386">
    <property type="entry name" value="HAT"/>
    <property type="match status" value="6"/>
</dbReference>
<dbReference type="eggNOG" id="KOG2396">
    <property type="taxonomic scope" value="Eukaryota"/>
</dbReference>
<keyword evidence="5" id="KW-0539">Nucleus</keyword>
<dbReference type="Pfam" id="PF08640">
    <property type="entry name" value="U3_assoc_6"/>
    <property type="match status" value="1"/>
</dbReference>
<dbReference type="InterPro" id="IPR013949">
    <property type="entry name" value="Utp6"/>
</dbReference>
<dbReference type="PANTHER" id="PTHR23271">
    <property type="entry name" value="HEPATOCELLULAR CARCINOMA-ASSOCIATED ANTIGEN 66"/>
    <property type="match status" value="1"/>
</dbReference>
<evidence type="ECO:0000256" key="2">
    <source>
        <dbReference type="ARBA" id="ARBA00010734"/>
    </source>
</evidence>
<name>T1K6B3_TETUR</name>
<evidence type="ECO:0000313" key="8">
    <source>
        <dbReference type="EnsemblMetazoa" id="tetur05g09270.1"/>
    </source>
</evidence>